<accession>A0A7I4BTX9</accession>
<dbReference type="InterPro" id="IPR006121">
    <property type="entry name" value="HMA_dom"/>
</dbReference>
<reference evidence="4" key="3">
    <citation type="submission" date="2020-12" db="UniProtKB">
        <authorList>
            <consortium name="EnsemblPlants"/>
        </authorList>
    </citation>
    <scope>IDENTIFICATION</scope>
</reference>
<dbReference type="AlphaFoldDB" id="A0A7I4BTX9"/>
<feature type="compositionally biased region" description="Basic and acidic residues" evidence="2">
    <location>
        <begin position="90"/>
        <end position="119"/>
    </location>
</feature>
<reference evidence="4 5" key="2">
    <citation type="journal article" date="2018" name="Plant J.">
        <title>The Physcomitrella patens chromosome-scale assembly reveals moss genome structure and evolution.</title>
        <authorList>
            <person name="Lang D."/>
            <person name="Ullrich K.K."/>
            <person name="Murat F."/>
            <person name="Fuchs J."/>
            <person name="Jenkins J."/>
            <person name="Haas F.B."/>
            <person name="Piednoel M."/>
            <person name="Gundlach H."/>
            <person name="Van Bel M."/>
            <person name="Meyberg R."/>
            <person name="Vives C."/>
            <person name="Morata J."/>
            <person name="Symeonidi A."/>
            <person name="Hiss M."/>
            <person name="Muchero W."/>
            <person name="Kamisugi Y."/>
            <person name="Saleh O."/>
            <person name="Blanc G."/>
            <person name="Decker E.L."/>
            <person name="van Gessel N."/>
            <person name="Grimwood J."/>
            <person name="Hayes R.D."/>
            <person name="Graham S.W."/>
            <person name="Gunter L.E."/>
            <person name="McDaniel S.F."/>
            <person name="Hoernstein S.N.W."/>
            <person name="Larsson A."/>
            <person name="Li F.W."/>
            <person name="Perroud P.F."/>
            <person name="Phillips J."/>
            <person name="Ranjan P."/>
            <person name="Rokshar D.S."/>
            <person name="Rothfels C.J."/>
            <person name="Schneider L."/>
            <person name="Shu S."/>
            <person name="Stevenson D.W."/>
            <person name="Thummler F."/>
            <person name="Tillich M."/>
            <person name="Villarreal Aguilar J.C."/>
            <person name="Widiez T."/>
            <person name="Wong G.K."/>
            <person name="Wymore A."/>
            <person name="Zhang Y."/>
            <person name="Zimmer A.D."/>
            <person name="Quatrano R.S."/>
            <person name="Mayer K.F.X."/>
            <person name="Goodstein D."/>
            <person name="Casacuberta J.M."/>
            <person name="Vandepoele K."/>
            <person name="Reski R."/>
            <person name="Cuming A.C."/>
            <person name="Tuskan G.A."/>
            <person name="Maumus F."/>
            <person name="Salse J."/>
            <person name="Schmutz J."/>
            <person name="Rensing S.A."/>
        </authorList>
    </citation>
    <scope>NUCLEOTIDE SEQUENCE [LARGE SCALE GENOMIC DNA]</scope>
    <source>
        <strain evidence="4 5">cv. Gransden 2004</strain>
    </source>
</reference>
<evidence type="ECO:0000256" key="2">
    <source>
        <dbReference type="SAM" id="MobiDB-lite"/>
    </source>
</evidence>
<dbReference type="PANTHER" id="PTHR22814:SF336">
    <property type="entry name" value="HEAVY METAL-ASSOCIATED ISOPRENYLATED PLANT PROTEIN 23"/>
    <property type="match status" value="1"/>
</dbReference>
<dbReference type="PANTHER" id="PTHR22814">
    <property type="entry name" value="COPPER TRANSPORT PROTEIN ATOX1-RELATED"/>
    <property type="match status" value="1"/>
</dbReference>
<proteinExistence type="predicted"/>
<evidence type="ECO:0000313" key="4">
    <source>
        <dbReference type="EnsemblPlants" id="Pp3c19_20160V3.2"/>
    </source>
</evidence>
<dbReference type="Gramene" id="Pp3c19_20160V3.2">
    <property type="protein sequence ID" value="Pp3c19_20160V3.2"/>
    <property type="gene ID" value="Pp3c19_20160"/>
</dbReference>
<name>A0A7I4BTX9_PHYPA</name>
<dbReference type="PROSITE" id="PS50846">
    <property type="entry name" value="HMA_2"/>
    <property type="match status" value="1"/>
</dbReference>
<evidence type="ECO:0000259" key="3">
    <source>
        <dbReference type="PROSITE" id="PS50846"/>
    </source>
</evidence>
<dbReference type="Proteomes" id="UP000006727">
    <property type="component" value="Chromosome 19"/>
</dbReference>
<dbReference type="GeneID" id="112272879"/>
<feature type="domain" description="HMA" evidence="3">
    <location>
        <begin position="16"/>
        <end position="84"/>
    </location>
</feature>
<dbReference type="EMBL" id="ABEU02000019">
    <property type="status" value="NOT_ANNOTATED_CDS"/>
    <property type="molecule type" value="Genomic_DNA"/>
</dbReference>
<keyword evidence="5" id="KW-1185">Reference proteome</keyword>
<dbReference type="GO" id="GO:0046872">
    <property type="term" value="F:metal ion binding"/>
    <property type="evidence" value="ECO:0007669"/>
    <property type="project" value="UniProtKB-KW"/>
</dbReference>
<keyword evidence="1" id="KW-0479">Metal-binding</keyword>
<gene>
    <name evidence="4" type="primary">LOC112272879</name>
</gene>
<dbReference type="Gene3D" id="3.30.70.100">
    <property type="match status" value="1"/>
</dbReference>
<evidence type="ECO:0000256" key="1">
    <source>
        <dbReference type="ARBA" id="ARBA00022723"/>
    </source>
</evidence>
<protein>
    <recommendedName>
        <fullName evidence="3">HMA domain-containing protein</fullName>
    </recommendedName>
</protein>
<feature type="region of interest" description="Disordered" evidence="2">
    <location>
        <begin position="90"/>
        <end position="127"/>
    </location>
</feature>
<reference evidence="4 5" key="1">
    <citation type="journal article" date="2008" name="Science">
        <title>The Physcomitrella genome reveals evolutionary insights into the conquest of land by plants.</title>
        <authorList>
            <person name="Rensing S."/>
            <person name="Lang D."/>
            <person name="Zimmer A."/>
            <person name="Terry A."/>
            <person name="Salamov A."/>
            <person name="Shapiro H."/>
            <person name="Nishiyama T."/>
            <person name="Perroud P.-F."/>
            <person name="Lindquist E."/>
            <person name="Kamisugi Y."/>
            <person name="Tanahashi T."/>
            <person name="Sakakibara K."/>
            <person name="Fujita T."/>
            <person name="Oishi K."/>
            <person name="Shin-I T."/>
            <person name="Kuroki Y."/>
            <person name="Toyoda A."/>
            <person name="Suzuki Y."/>
            <person name="Hashimoto A."/>
            <person name="Yamaguchi K."/>
            <person name="Sugano A."/>
            <person name="Kohara Y."/>
            <person name="Fujiyama A."/>
            <person name="Anterola A."/>
            <person name="Aoki S."/>
            <person name="Ashton N."/>
            <person name="Barbazuk W.B."/>
            <person name="Barker E."/>
            <person name="Bennetzen J."/>
            <person name="Bezanilla M."/>
            <person name="Blankenship R."/>
            <person name="Cho S.H."/>
            <person name="Dutcher S."/>
            <person name="Estelle M."/>
            <person name="Fawcett J.A."/>
            <person name="Gundlach H."/>
            <person name="Hanada K."/>
            <person name="Heyl A."/>
            <person name="Hicks K.A."/>
            <person name="Hugh J."/>
            <person name="Lohr M."/>
            <person name="Mayer K."/>
            <person name="Melkozernov A."/>
            <person name="Murata T."/>
            <person name="Nelson D."/>
            <person name="Pils B."/>
            <person name="Prigge M."/>
            <person name="Reiss B."/>
            <person name="Renner T."/>
            <person name="Rombauts S."/>
            <person name="Rushton P."/>
            <person name="Sanderfoot A."/>
            <person name="Schween G."/>
            <person name="Shiu S.-H."/>
            <person name="Stueber K."/>
            <person name="Theodoulou F.L."/>
            <person name="Tu H."/>
            <person name="Van de Peer Y."/>
            <person name="Verrier P.J."/>
            <person name="Waters E."/>
            <person name="Wood A."/>
            <person name="Yang L."/>
            <person name="Cove D."/>
            <person name="Cuming A."/>
            <person name="Hasebe M."/>
            <person name="Lucas S."/>
            <person name="Mishler D.B."/>
            <person name="Reski R."/>
            <person name="Grigoriev I."/>
            <person name="Quatrano R.S."/>
            <person name="Boore J.L."/>
        </authorList>
    </citation>
    <scope>NUCLEOTIDE SEQUENCE [LARGE SCALE GENOMIC DNA]</scope>
    <source>
        <strain evidence="4 5">cv. Gransden 2004</strain>
    </source>
</reference>
<dbReference type="EnsemblPlants" id="Pp3c19_20160V3.2">
    <property type="protein sequence ID" value="Pp3c19_20160V3.2"/>
    <property type="gene ID" value="Pp3c19_20160"/>
</dbReference>
<feature type="region of interest" description="Disordered" evidence="2">
    <location>
        <begin position="149"/>
        <end position="170"/>
    </location>
</feature>
<evidence type="ECO:0000313" key="5">
    <source>
        <dbReference type="Proteomes" id="UP000006727"/>
    </source>
</evidence>
<dbReference type="SUPFAM" id="SSF55008">
    <property type="entry name" value="HMA, heavy metal-associated domain"/>
    <property type="match status" value="1"/>
</dbReference>
<dbReference type="RefSeq" id="XP_024356823.1">
    <property type="nucleotide sequence ID" value="XM_024501055.2"/>
</dbReference>
<dbReference type="RefSeq" id="XP_024356824.1">
    <property type="nucleotide sequence ID" value="XM_024501056.2"/>
</dbReference>
<sequence length="182" mass="21479">MKAHHEWQAAVDINKLPKYQLKVKMCCMKCEEKVLEEIREVHGVFDVKVDRMNSKVVVVALPPPNILDEHEVLRKAKKIYRKAKFVELDASEKPKNEDNKKKEDDKKKAEEAKKQKEQHAGNSTTNTTYYTSQPYIFWPGQRFVPPQAGEYRPSQWYGPPYQYPPLPNQQEGSRLQQYVYYY</sequence>
<organism evidence="4 5">
    <name type="scientific">Physcomitrium patens</name>
    <name type="common">Spreading-leaved earth moss</name>
    <name type="synonym">Physcomitrella patens</name>
    <dbReference type="NCBI Taxonomy" id="3218"/>
    <lineage>
        <taxon>Eukaryota</taxon>
        <taxon>Viridiplantae</taxon>
        <taxon>Streptophyta</taxon>
        <taxon>Embryophyta</taxon>
        <taxon>Bryophyta</taxon>
        <taxon>Bryophytina</taxon>
        <taxon>Bryopsida</taxon>
        <taxon>Funariidae</taxon>
        <taxon>Funariales</taxon>
        <taxon>Funariaceae</taxon>
        <taxon>Physcomitrium</taxon>
    </lineage>
</organism>
<dbReference type="CDD" id="cd00371">
    <property type="entry name" value="HMA"/>
    <property type="match status" value="1"/>
</dbReference>
<dbReference type="InterPro" id="IPR036163">
    <property type="entry name" value="HMA_dom_sf"/>
</dbReference>
<dbReference type="Pfam" id="PF00403">
    <property type="entry name" value="HMA"/>
    <property type="match status" value="1"/>
</dbReference>